<dbReference type="EMBL" id="CAWUPB010001184">
    <property type="protein sequence ID" value="CAK7351453.1"/>
    <property type="molecule type" value="Genomic_DNA"/>
</dbReference>
<evidence type="ECO:0000313" key="4">
    <source>
        <dbReference type="Proteomes" id="UP001314170"/>
    </source>
</evidence>
<dbReference type="AlphaFoldDB" id="A0AAV1SI12"/>
<evidence type="ECO:0000313" key="3">
    <source>
        <dbReference type="EMBL" id="CAK7351453.1"/>
    </source>
</evidence>
<sequence>MKEWKHYRELLLTWESLLPDRFCWKVSGAFLVVFFLLLRWYDSLLPVIQPQFEITSFSLTNFKISPAHQRLTANWNATFEVHYPNSRFDKIYYEFYPLISYNSDMLTRAPAQVIEQDGMSTTTIDVGLSVVDSFVGEQVVYGINKDRAASGKVGFDLGLKANSVAMMGVFRTDWGLLTLLCRNVEVGLSATSESGNLVGGAKPCELRGHFI</sequence>
<evidence type="ECO:0000256" key="2">
    <source>
        <dbReference type="ARBA" id="ARBA00023136"/>
    </source>
</evidence>
<accession>A0AAV1SI12</accession>
<organism evidence="3 4">
    <name type="scientific">Dovyalis caffra</name>
    <dbReference type="NCBI Taxonomy" id="77055"/>
    <lineage>
        <taxon>Eukaryota</taxon>
        <taxon>Viridiplantae</taxon>
        <taxon>Streptophyta</taxon>
        <taxon>Embryophyta</taxon>
        <taxon>Tracheophyta</taxon>
        <taxon>Spermatophyta</taxon>
        <taxon>Magnoliopsida</taxon>
        <taxon>eudicotyledons</taxon>
        <taxon>Gunneridae</taxon>
        <taxon>Pentapetalae</taxon>
        <taxon>rosids</taxon>
        <taxon>fabids</taxon>
        <taxon>Malpighiales</taxon>
        <taxon>Salicaceae</taxon>
        <taxon>Flacourtieae</taxon>
        <taxon>Dovyalis</taxon>
    </lineage>
</organism>
<dbReference type="GO" id="GO:0098542">
    <property type="term" value="P:defense response to other organism"/>
    <property type="evidence" value="ECO:0007669"/>
    <property type="project" value="InterPro"/>
</dbReference>
<protein>
    <recommendedName>
        <fullName evidence="5">Late embryogenesis abundant protein LEA-2 subgroup domain-containing protein</fullName>
    </recommendedName>
</protein>
<dbReference type="InterPro" id="IPR044839">
    <property type="entry name" value="NDR1-like"/>
</dbReference>
<proteinExistence type="predicted"/>
<name>A0AAV1SI12_9ROSI</name>
<dbReference type="GO" id="GO:0005886">
    <property type="term" value="C:plasma membrane"/>
    <property type="evidence" value="ECO:0007669"/>
    <property type="project" value="TreeGrafter"/>
</dbReference>
<gene>
    <name evidence="3" type="ORF">DCAF_LOCUS23861</name>
</gene>
<reference evidence="3 4" key="1">
    <citation type="submission" date="2024-01" db="EMBL/GenBank/DDBJ databases">
        <authorList>
            <person name="Waweru B."/>
        </authorList>
    </citation>
    <scope>NUCLEOTIDE SEQUENCE [LARGE SCALE GENOMIC DNA]</scope>
</reference>
<keyword evidence="2" id="KW-0472">Membrane</keyword>
<comment type="subcellular location">
    <subcellularLocation>
        <location evidence="1">Membrane</location>
    </subcellularLocation>
</comment>
<dbReference type="PANTHER" id="PTHR31234:SF55">
    <property type="entry name" value="LATE EMBRYOGENESIS ABUNDANT (LEA) HYDROXYPROLINE-RICH GLYCOPROTEIN FAMILY"/>
    <property type="match status" value="1"/>
</dbReference>
<evidence type="ECO:0000256" key="1">
    <source>
        <dbReference type="ARBA" id="ARBA00004370"/>
    </source>
</evidence>
<evidence type="ECO:0008006" key="5">
    <source>
        <dbReference type="Google" id="ProtNLM"/>
    </source>
</evidence>
<comment type="caution">
    <text evidence="3">The sequence shown here is derived from an EMBL/GenBank/DDBJ whole genome shotgun (WGS) entry which is preliminary data.</text>
</comment>
<dbReference type="Proteomes" id="UP001314170">
    <property type="component" value="Unassembled WGS sequence"/>
</dbReference>
<keyword evidence="4" id="KW-1185">Reference proteome</keyword>
<dbReference type="PANTHER" id="PTHR31234">
    <property type="entry name" value="LATE EMBRYOGENESIS ABUNDANT (LEA) HYDROXYPROLINE-RICH GLYCOPROTEIN FAMILY"/>
    <property type="match status" value="1"/>
</dbReference>